<evidence type="ECO:0000313" key="2">
    <source>
        <dbReference type="Proteomes" id="UP001160148"/>
    </source>
</evidence>
<dbReference type="EMBL" id="CARXXK010000002">
    <property type="protein sequence ID" value="CAI6355443.1"/>
    <property type="molecule type" value="Genomic_DNA"/>
</dbReference>
<reference evidence="1 2" key="1">
    <citation type="submission" date="2023-01" db="EMBL/GenBank/DDBJ databases">
        <authorList>
            <person name="Whitehead M."/>
        </authorList>
    </citation>
    <scope>NUCLEOTIDE SEQUENCE [LARGE SCALE GENOMIC DNA]</scope>
</reference>
<organism evidence="1 2">
    <name type="scientific">Macrosiphum euphorbiae</name>
    <name type="common">potato aphid</name>
    <dbReference type="NCBI Taxonomy" id="13131"/>
    <lineage>
        <taxon>Eukaryota</taxon>
        <taxon>Metazoa</taxon>
        <taxon>Ecdysozoa</taxon>
        <taxon>Arthropoda</taxon>
        <taxon>Hexapoda</taxon>
        <taxon>Insecta</taxon>
        <taxon>Pterygota</taxon>
        <taxon>Neoptera</taxon>
        <taxon>Paraneoptera</taxon>
        <taxon>Hemiptera</taxon>
        <taxon>Sternorrhyncha</taxon>
        <taxon>Aphidomorpha</taxon>
        <taxon>Aphidoidea</taxon>
        <taxon>Aphididae</taxon>
        <taxon>Macrosiphini</taxon>
        <taxon>Macrosiphum</taxon>
    </lineage>
</organism>
<proteinExistence type="predicted"/>
<name>A0AAV0WHW6_9HEMI</name>
<dbReference type="Proteomes" id="UP001160148">
    <property type="component" value="Unassembled WGS sequence"/>
</dbReference>
<sequence length="99" mass="11175">MLSILSWLERLIPIMSTYCSFFKETATLGHCSPFGPSTGLISSKMTTLTSNNAAGNIIYQLQEAFPDLYQYVQTYDHRSYEISIPQPHQLMGQYSAIIC</sequence>
<comment type="caution">
    <text evidence="1">The sequence shown here is derived from an EMBL/GenBank/DDBJ whole genome shotgun (WGS) entry which is preliminary data.</text>
</comment>
<protein>
    <submittedName>
        <fullName evidence="1">Uncharacterized protein</fullName>
    </submittedName>
</protein>
<keyword evidence="2" id="KW-1185">Reference proteome</keyword>
<dbReference type="AlphaFoldDB" id="A0AAV0WHW6"/>
<gene>
    <name evidence="1" type="ORF">MEUPH1_LOCUS11296</name>
</gene>
<accession>A0AAV0WHW6</accession>
<evidence type="ECO:0000313" key="1">
    <source>
        <dbReference type="EMBL" id="CAI6355443.1"/>
    </source>
</evidence>